<sequence length="900" mass="99724">MREIPPPWLLLAPTMKLLFLGGLIFALDIWGRSSWGTGRARMRLWDPPSHTGSFLPTPPLVSTHVLLSEGTSALLDIVNLLNCRDLLQAQLSPFSHVYDVRGLPWTVNISERLGPGSVIHVFSFNCSCPPTLEIDRVTPSSTFFNQPDLSGFSTRYMAKVTLSSSARLDARQVNHYQLNLKLTCMKEIRNFPLSVEVFRAHGPPVCLDRFASAAGDRVQVLETVKPRSLIYTVLLRRELAGVKMTIISPQDPLDFPGSFSIDERGRVLTPSQSLIGSAYKNFPLRILVTNRQGESCHGTLTVEVLPDPSSKVSFGIQFQTFNISEDLVAGGTVGQVRANGSSVRYAIIEPVPCPLYSISPGEPLWGWGGLGDRSRWEWDVRYGLGHKFISLHCVHTVDGTIRTTTPLDLGRNPGAAVTKLQVKAYDPFQPWTNDLLSVIINVQPTNTWAPRCTPALLVTHVPETIPVGTILMTLACSDPDSSSSTFHYQLWHHNETKPDHSFRLQGPVLQVNNTLDYDSSAPNVQYRTTILVTDSGQPPQTSQVPVLVTVTPVNEYPPVCPAHTFLVREDAPPGKLVGTVLGSDRDYPPNSIEYHISDSSSSFYIDPHSGKIHLLASLDYEKQRIHMLVIFLTDRDQDQDPTHRKSGSCTITIEVQNVNDHAPECEPPFQELTISSGPSISAEVTRLTCSDRDVPEQAPEAFSFSIVGGNSNRRFSMKDNILLHNVFSFQPDGLLDPLTYELLVRVTDKGPTFPLFSTTAIVIVHVIPWTTTVPTTSTKAETISSPTPLLVTLIEDYWAPEPWFVVVLTVTGILLFTVLGWLLCRCPGRMAHNLQTPGQSSQTLLLNSTKRDENSADELIKKNDEARSILSLQQFDGRAQDPVTGRDYLFNSGTGERRWI</sequence>
<dbReference type="CDD" id="cd11304">
    <property type="entry name" value="Cadherin_repeat"/>
    <property type="match status" value="4"/>
</dbReference>
<dbReference type="FunFam" id="2.60.40.60:FF:000300">
    <property type="entry name" value="Cadherin related family member 4"/>
    <property type="match status" value="1"/>
</dbReference>
<feature type="domain" description="Cadherin" evidence="7">
    <location>
        <begin position="559"/>
        <end position="669"/>
    </location>
</feature>
<dbReference type="InterPro" id="IPR039808">
    <property type="entry name" value="Cadherin"/>
</dbReference>
<protein>
    <recommendedName>
        <fullName evidence="7">Cadherin domain-containing protein</fullName>
    </recommendedName>
</protein>
<keyword evidence="4 6" id="KW-0472">Membrane</keyword>
<dbReference type="GO" id="GO:0005509">
    <property type="term" value="F:calcium ion binding"/>
    <property type="evidence" value="ECO:0007669"/>
    <property type="project" value="UniProtKB-UniRule"/>
</dbReference>
<evidence type="ECO:0000256" key="5">
    <source>
        <dbReference type="PROSITE-ProRule" id="PRU00043"/>
    </source>
</evidence>
<dbReference type="OMA" id="LVHNDLM"/>
<dbReference type="SMART" id="SM00112">
    <property type="entry name" value="CA"/>
    <property type="match status" value="2"/>
</dbReference>
<dbReference type="Ensembl" id="ENSMODT00000078721.1">
    <property type="protein sequence ID" value="ENSMODP00000049787.1"/>
    <property type="gene ID" value="ENSMODG00000025449.2"/>
</dbReference>
<keyword evidence="6" id="KW-0812">Transmembrane</keyword>
<dbReference type="SUPFAM" id="SSF49313">
    <property type="entry name" value="Cadherin-like"/>
    <property type="match status" value="3"/>
</dbReference>
<feature type="domain" description="Cadherin" evidence="7">
    <location>
        <begin position="453"/>
        <end position="560"/>
    </location>
</feature>
<evidence type="ECO:0000313" key="9">
    <source>
        <dbReference type="Proteomes" id="UP000002280"/>
    </source>
</evidence>
<keyword evidence="2" id="KW-0677">Repeat</keyword>
<dbReference type="GO" id="GO:0005886">
    <property type="term" value="C:plasma membrane"/>
    <property type="evidence" value="ECO:0000318"/>
    <property type="project" value="GO_Central"/>
</dbReference>
<dbReference type="FunCoup" id="A0A5F8GQQ9">
    <property type="interactions" value="8"/>
</dbReference>
<dbReference type="FunFam" id="2.60.40.60:FF:000260">
    <property type="entry name" value="Cadherin related family member 4"/>
    <property type="match status" value="1"/>
</dbReference>
<feature type="transmembrane region" description="Helical" evidence="6">
    <location>
        <begin position="803"/>
        <end position="824"/>
    </location>
</feature>
<feature type="domain" description="Cadherin" evidence="7">
    <location>
        <begin position="666"/>
        <end position="776"/>
    </location>
</feature>
<comment type="subcellular location">
    <subcellularLocation>
        <location evidence="1">Membrane</location>
    </subcellularLocation>
</comment>
<evidence type="ECO:0000256" key="1">
    <source>
        <dbReference type="ARBA" id="ARBA00004370"/>
    </source>
</evidence>
<dbReference type="GeneTree" id="ENSGT00940000162824"/>
<dbReference type="Pfam" id="PF00028">
    <property type="entry name" value="Cadherin"/>
    <property type="match status" value="2"/>
</dbReference>
<dbReference type="Proteomes" id="UP000002280">
    <property type="component" value="Chromosome 6"/>
</dbReference>
<dbReference type="GO" id="GO:0007156">
    <property type="term" value="P:homophilic cell adhesion via plasma membrane adhesion molecules"/>
    <property type="evidence" value="ECO:0007669"/>
    <property type="project" value="InterPro"/>
</dbReference>
<dbReference type="STRING" id="13616.ENSMODP00000049787"/>
<name>A0A5F8GQQ9_MONDO</name>
<accession>A0A5F8GQQ9</accession>
<dbReference type="FunFam" id="2.60.40.60:FF:000268">
    <property type="entry name" value="Cadherin related family member 4"/>
    <property type="match status" value="1"/>
</dbReference>
<proteinExistence type="predicted"/>
<dbReference type="GO" id="GO:0050839">
    <property type="term" value="F:cell adhesion molecule binding"/>
    <property type="evidence" value="ECO:0000318"/>
    <property type="project" value="GO_Central"/>
</dbReference>
<reference evidence="8" key="2">
    <citation type="submission" date="2025-08" db="UniProtKB">
        <authorList>
            <consortium name="Ensembl"/>
        </authorList>
    </citation>
    <scope>IDENTIFICATION</scope>
</reference>
<dbReference type="PROSITE" id="PS50268">
    <property type="entry name" value="CADHERIN_2"/>
    <property type="match status" value="3"/>
</dbReference>
<evidence type="ECO:0000256" key="3">
    <source>
        <dbReference type="ARBA" id="ARBA00022837"/>
    </source>
</evidence>
<evidence type="ECO:0000313" key="8">
    <source>
        <dbReference type="Ensembl" id="ENSMODP00000049787.1"/>
    </source>
</evidence>
<evidence type="ECO:0000259" key="7">
    <source>
        <dbReference type="PROSITE" id="PS50268"/>
    </source>
</evidence>
<reference evidence="8" key="3">
    <citation type="submission" date="2025-09" db="UniProtKB">
        <authorList>
            <consortium name="Ensembl"/>
        </authorList>
    </citation>
    <scope>IDENTIFICATION</scope>
</reference>
<dbReference type="Bgee" id="ENSMODG00000025449">
    <property type="expression patterns" value="Expressed in ovary and 8 other cell types or tissues"/>
</dbReference>
<keyword evidence="3 5" id="KW-0106">Calcium</keyword>
<dbReference type="InterPro" id="IPR002126">
    <property type="entry name" value="Cadherin-like_dom"/>
</dbReference>
<evidence type="ECO:0000256" key="4">
    <source>
        <dbReference type="ARBA" id="ARBA00023136"/>
    </source>
</evidence>
<keyword evidence="6" id="KW-1133">Transmembrane helix</keyword>
<dbReference type="InParanoid" id="A0A5F8GQQ9"/>
<dbReference type="PANTHER" id="PTHR24027">
    <property type="entry name" value="CADHERIN-23"/>
    <property type="match status" value="1"/>
</dbReference>
<evidence type="ECO:0000256" key="2">
    <source>
        <dbReference type="ARBA" id="ARBA00022737"/>
    </source>
</evidence>
<dbReference type="PANTHER" id="PTHR24027:SF441">
    <property type="entry name" value="CADHERIN DOMAIN-CONTAINING PROTEIN"/>
    <property type="match status" value="1"/>
</dbReference>
<dbReference type="PRINTS" id="PR00205">
    <property type="entry name" value="CADHERIN"/>
</dbReference>
<evidence type="ECO:0000256" key="6">
    <source>
        <dbReference type="SAM" id="Phobius"/>
    </source>
</evidence>
<organism evidence="8 9">
    <name type="scientific">Monodelphis domestica</name>
    <name type="common">Gray short-tailed opossum</name>
    <dbReference type="NCBI Taxonomy" id="13616"/>
    <lineage>
        <taxon>Eukaryota</taxon>
        <taxon>Metazoa</taxon>
        <taxon>Chordata</taxon>
        <taxon>Craniata</taxon>
        <taxon>Vertebrata</taxon>
        <taxon>Euteleostomi</taxon>
        <taxon>Mammalia</taxon>
        <taxon>Metatheria</taxon>
        <taxon>Didelphimorphia</taxon>
        <taxon>Didelphidae</taxon>
        <taxon>Monodelphis</taxon>
    </lineage>
</organism>
<dbReference type="Gene3D" id="2.60.40.60">
    <property type="entry name" value="Cadherins"/>
    <property type="match status" value="3"/>
</dbReference>
<dbReference type="GO" id="GO:0007155">
    <property type="term" value="P:cell adhesion"/>
    <property type="evidence" value="ECO:0000318"/>
    <property type="project" value="GO_Central"/>
</dbReference>
<dbReference type="InterPro" id="IPR015919">
    <property type="entry name" value="Cadherin-like_sf"/>
</dbReference>
<keyword evidence="9" id="KW-1185">Reference proteome</keyword>
<reference evidence="8 9" key="1">
    <citation type="journal article" date="2007" name="Nature">
        <title>Genome of the marsupial Monodelphis domestica reveals innovation in non-coding sequences.</title>
        <authorList>
            <person name="Mikkelsen T.S."/>
            <person name="Wakefield M.J."/>
            <person name="Aken B."/>
            <person name="Amemiya C.T."/>
            <person name="Chang J.L."/>
            <person name="Duke S."/>
            <person name="Garber M."/>
            <person name="Gentles A.J."/>
            <person name="Goodstadt L."/>
            <person name="Heger A."/>
            <person name="Jurka J."/>
            <person name="Kamal M."/>
            <person name="Mauceli E."/>
            <person name="Searle S.M."/>
            <person name="Sharpe T."/>
            <person name="Baker M.L."/>
            <person name="Batzer M.A."/>
            <person name="Benos P.V."/>
            <person name="Belov K."/>
            <person name="Clamp M."/>
            <person name="Cook A."/>
            <person name="Cuff J."/>
            <person name="Das R."/>
            <person name="Davidow L."/>
            <person name="Deakin J.E."/>
            <person name="Fazzari M.J."/>
            <person name="Glass J.L."/>
            <person name="Grabherr M."/>
            <person name="Greally J.M."/>
            <person name="Gu W."/>
            <person name="Hore T.A."/>
            <person name="Huttley G.A."/>
            <person name="Kleber M."/>
            <person name="Jirtle R.L."/>
            <person name="Koina E."/>
            <person name="Lee J.T."/>
            <person name="Mahony S."/>
            <person name="Marra M.A."/>
            <person name="Miller R.D."/>
            <person name="Nicholls R.D."/>
            <person name="Oda M."/>
            <person name="Papenfuss A.T."/>
            <person name="Parra Z.E."/>
            <person name="Pollock D.D."/>
            <person name="Ray D.A."/>
            <person name="Schein J.E."/>
            <person name="Speed T.P."/>
            <person name="Thompson K."/>
            <person name="VandeBerg J.L."/>
            <person name="Wade C.M."/>
            <person name="Walker J.A."/>
            <person name="Waters P.D."/>
            <person name="Webber C."/>
            <person name="Weidman J.R."/>
            <person name="Xie X."/>
            <person name="Zody M.C."/>
            <person name="Baldwin J."/>
            <person name="Abdouelleil A."/>
            <person name="Abdulkadir J."/>
            <person name="Abebe A."/>
            <person name="Abera B."/>
            <person name="Abreu J."/>
            <person name="Acer S.C."/>
            <person name="Aftuck L."/>
            <person name="Alexander A."/>
            <person name="An P."/>
            <person name="Anderson E."/>
            <person name="Anderson S."/>
            <person name="Arachi H."/>
            <person name="Azer M."/>
            <person name="Bachantsang P."/>
            <person name="Barry A."/>
            <person name="Bayul T."/>
            <person name="Berlin A."/>
            <person name="Bessette D."/>
            <person name="Bloom T."/>
            <person name="Bloom T."/>
            <person name="Boguslavskiy L."/>
            <person name="Bonnet C."/>
            <person name="Boukhgalter B."/>
            <person name="Bourzgui I."/>
            <person name="Brown A."/>
            <person name="Cahill P."/>
            <person name="Channer S."/>
            <person name="Cheshatsang Y."/>
            <person name="Chuda L."/>
            <person name="Citroen M."/>
            <person name="Collymore A."/>
            <person name="Cooke P."/>
            <person name="Costello M."/>
            <person name="D'Aco K."/>
            <person name="Daza R."/>
            <person name="De Haan G."/>
            <person name="DeGray S."/>
            <person name="DeMaso C."/>
            <person name="Dhargay N."/>
            <person name="Dooley K."/>
            <person name="Dooley E."/>
            <person name="Doricent M."/>
            <person name="Dorje P."/>
            <person name="Dorjee K."/>
            <person name="Dupes A."/>
            <person name="Elong R."/>
            <person name="Falk J."/>
            <person name="Farina A."/>
            <person name="Faro S."/>
            <person name="Ferguson D."/>
            <person name="Fisher S."/>
            <person name="Foley C.D."/>
            <person name="Franke A."/>
            <person name="Friedrich D."/>
            <person name="Gadbois L."/>
            <person name="Gearin G."/>
            <person name="Gearin C.R."/>
            <person name="Giannoukos G."/>
            <person name="Goode T."/>
            <person name="Graham J."/>
            <person name="Grandbois E."/>
            <person name="Grewal S."/>
            <person name="Gyaltsen K."/>
            <person name="Hafez N."/>
            <person name="Hagos B."/>
            <person name="Hall J."/>
            <person name="Henson C."/>
            <person name="Hollinger A."/>
            <person name="Honan T."/>
            <person name="Huard M.D."/>
            <person name="Hughes L."/>
            <person name="Hurhula B."/>
            <person name="Husby M.E."/>
            <person name="Kamat A."/>
            <person name="Kanga B."/>
            <person name="Kashin S."/>
            <person name="Khazanovich D."/>
            <person name="Kisner P."/>
            <person name="Lance K."/>
            <person name="Lara M."/>
            <person name="Lee W."/>
            <person name="Lennon N."/>
            <person name="Letendre F."/>
            <person name="LeVine R."/>
            <person name="Lipovsky A."/>
            <person name="Liu X."/>
            <person name="Liu J."/>
            <person name="Liu S."/>
            <person name="Lokyitsang T."/>
            <person name="Lokyitsang Y."/>
            <person name="Lubonja R."/>
            <person name="Lui A."/>
            <person name="MacDonald P."/>
            <person name="Magnisalis V."/>
            <person name="Maru K."/>
            <person name="Matthews C."/>
            <person name="McCusker W."/>
            <person name="McDonough S."/>
            <person name="Mehta T."/>
            <person name="Meldrim J."/>
            <person name="Meneus L."/>
            <person name="Mihai O."/>
            <person name="Mihalev A."/>
            <person name="Mihova T."/>
            <person name="Mittelman R."/>
            <person name="Mlenga V."/>
            <person name="Montmayeur A."/>
            <person name="Mulrain L."/>
            <person name="Navidi A."/>
            <person name="Naylor J."/>
            <person name="Negash T."/>
            <person name="Nguyen T."/>
            <person name="Nguyen N."/>
            <person name="Nicol R."/>
            <person name="Norbu C."/>
            <person name="Norbu N."/>
            <person name="Novod N."/>
            <person name="O'Neill B."/>
            <person name="Osman S."/>
            <person name="Markiewicz E."/>
            <person name="Oyono O.L."/>
            <person name="Patti C."/>
            <person name="Phunkhang P."/>
            <person name="Pierre F."/>
            <person name="Priest M."/>
            <person name="Raghuraman S."/>
            <person name="Rege F."/>
            <person name="Reyes R."/>
            <person name="Rise C."/>
            <person name="Rogov P."/>
            <person name="Ross K."/>
            <person name="Ryan E."/>
            <person name="Settipalli S."/>
            <person name="Shea T."/>
            <person name="Sherpa N."/>
            <person name="Shi L."/>
            <person name="Shih D."/>
            <person name="Sparrow T."/>
            <person name="Spaulding J."/>
            <person name="Stalker J."/>
            <person name="Stange-Thomann N."/>
            <person name="Stavropoulos S."/>
            <person name="Stone C."/>
            <person name="Strader C."/>
            <person name="Tesfaye S."/>
            <person name="Thomson T."/>
            <person name="Thoulutsang Y."/>
            <person name="Thoulutsang D."/>
            <person name="Topham K."/>
            <person name="Topping I."/>
            <person name="Tsamla T."/>
            <person name="Vassiliev H."/>
            <person name="Vo A."/>
            <person name="Wangchuk T."/>
            <person name="Wangdi T."/>
            <person name="Weiand M."/>
            <person name="Wilkinson J."/>
            <person name="Wilson A."/>
            <person name="Yadav S."/>
            <person name="Young G."/>
            <person name="Yu Q."/>
            <person name="Zembek L."/>
            <person name="Zhong D."/>
            <person name="Zimmer A."/>
            <person name="Zwirko Z."/>
            <person name="Jaffe D.B."/>
            <person name="Alvarez P."/>
            <person name="Brockman W."/>
            <person name="Butler J."/>
            <person name="Chin C."/>
            <person name="Gnerre S."/>
            <person name="MacCallum I."/>
            <person name="Graves J.A."/>
            <person name="Ponting C.P."/>
            <person name="Breen M."/>
            <person name="Samollow P.B."/>
            <person name="Lander E.S."/>
            <person name="Lindblad-Toh K."/>
        </authorList>
    </citation>
    <scope>NUCLEOTIDE SEQUENCE [LARGE SCALE GENOMIC DNA]</scope>
</reference>
<dbReference type="AlphaFoldDB" id="A0A5F8GQQ9"/>